<dbReference type="CDD" id="cd15831">
    <property type="entry name" value="BTAD"/>
    <property type="match status" value="1"/>
</dbReference>
<evidence type="ECO:0000313" key="6">
    <source>
        <dbReference type="Proteomes" id="UP001163947"/>
    </source>
</evidence>
<dbReference type="InterPro" id="IPR011990">
    <property type="entry name" value="TPR-like_helical_dom_sf"/>
</dbReference>
<comment type="similarity">
    <text evidence="1">Belongs to the AfsR/DnrI/RedD regulatory family.</text>
</comment>
<sequence>MSSPGVALGVLGGFAATVDGRPIDLGGIRQRALLAALVVAFPGDVSGERLLEQVWHDVDDPKTSSLHFAVSKLRDRLSPQRPRGDEGVIVREGSRYRLAVAAEQIDAVRFADLVARGDRLREQGAAQAAAEAYATALSCWRGSPYADVADAEFVRPEVARLTAIELRTRKALLQIRLDQGGSDDVVEAAERLVAAHPLDERAWELLVVALYRAGRQADALAALRRVRTVLDGELGIEPGTGLRELETAVLRQDDVRLLGTAGVSPGPAAALGTPSATSNVPSPRTALVDRARELADVGAALAGERLVTLVGPGGVGKTRLAVEVCRNGGERPADGPWFVDLAAVRADALVAATVASALQILGPGTVDHLATVLAPRECVLVLDNCEHLLDGSAELVTALLERCPGVRILATSREPLGLDGEWVYEVPPLDECAAVELFGVRAAGVVPGWTIHDEVTEPVRRICTELDGIPLGIELAAAQLRVLSEQQIAEGLSDRFALLQGGSRTAPPRQRGLADAIEWSYRLLDDEQARLLREVAVFAGSFDIEGAAAVHGSTPPLSVLPPLTALVRRSLLRVEPSSSPRRYSMLQTIREFALARADAAERDRMADVHRRFVLRRALAAVPHLRGSRARQTFDALTADIAEHRAAAASALAAGDPVYALELAGALYWFWYRRGHIREGLELISAALDAVERTGTAVAAATLSSALTGLGGLTYLAGDAAGAAAVLGRSADAAGRGGDVVTEAWMRSWWAYCSAITGPSDEFLHAAHESADVLRREGAVWQRADALLIEGMILRFLGDPQRAHQVLREAVATAERCGHGWAVGSASWTLMRTAMDVGDTDAALDAVRVMQPVLEAERDVTSWLVLVHSAAALVARLGTPDVGAMLLGAVRALGGRIGFLPEVMDPVDGPREAAVVRDALGDAEFERCASLGAGLDRDEVSALLARLCRTGHVGAQPELSGS</sequence>
<gene>
    <name evidence="5" type="ORF">OCS65_05690</name>
</gene>
<dbReference type="GO" id="GO:0003677">
    <property type="term" value="F:DNA binding"/>
    <property type="evidence" value="ECO:0007669"/>
    <property type="project" value="UniProtKB-UniRule"/>
</dbReference>
<dbReference type="Pfam" id="PF03704">
    <property type="entry name" value="BTAD"/>
    <property type="match status" value="1"/>
</dbReference>
<dbReference type="RefSeq" id="WP_232334150.1">
    <property type="nucleotide sequence ID" value="NZ_CP106982.1"/>
</dbReference>
<dbReference type="SMART" id="SM00862">
    <property type="entry name" value="Trans_reg_C"/>
    <property type="match status" value="1"/>
</dbReference>
<dbReference type="PANTHER" id="PTHR47691:SF3">
    <property type="entry name" value="HTH-TYPE TRANSCRIPTIONAL REGULATOR RV0890C-RELATED"/>
    <property type="match status" value="1"/>
</dbReference>
<dbReference type="InterPro" id="IPR005158">
    <property type="entry name" value="BTAD"/>
</dbReference>
<dbReference type="Proteomes" id="UP001163947">
    <property type="component" value="Chromosome"/>
</dbReference>
<evidence type="ECO:0000256" key="2">
    <source>
        <dbReference type="ARBA" id="ARBA00023125"/>
    </source>
</evidence>
<dbReference type="GO" id="GO:0000160">
    <property type="term" value="P:phosphorelay signal transduction system"/>
    <property type="evidence" value="ECO:0007669"/>
    <property type="project" value="InterPro"/>
</dbReference>
<evidence type="ECO:0000256" key="1">
    <source>
        <dbReference type="ARBA" id="ARBA00005820"/>
    </source>
</evidence>
<accession>A0AA46SB20</accession>
<keyword evidence="2 3" id="KW-0238">DNA-binding</keyword>
<protein>
    <submittedName>
        <fullName evidence="5">Winged helix-turn-helix domain-containing protein</fullName>
    </submittedName>
</protein>
<dbReference type="Gene3D" id="3.40.50.300">
    <property type="entry name" value="P-loop containing nucleotide triphosphate hydrolases"/>
    <property type="match status" value="1"/>
</dbReference>
<feature type="domain" description="OmpR/PhoB-type" evidence="4">
    <location>
        <begin position="1"/>
        <end position="100"/>
    </location>
</feature>
<dbReference type="InterPro" id="IPR027417">
    <property type="entry name" value="P-loop_NTPase"/>
</dbReference>
<dbReference type="GO" id="GO:0006355">
    <property type="term" value="P:regulation of DNA-templated transcription"/>
    <property type="evidence" value="ECO:0007669"/>
    <property type="project" value="InterPro"/>
</dbReference>
<evidence type="ECO:0000313" key="5">
    <source>
        <dbReference type="EMBL" id="UYF95253.1"/>
    </source>
</evidence>
<dbReference type="Gene3D" id="1.25.40.10">
    <property type="entry name" value="Tetratricopeptide repeat domain"/>
    <property type="match status" value="2"/>
</dbReference>
<dbReference type="SUPFAM" id="SSF46894">
    <property type="entry name" value="C-terminal effector domain of the bipartite response regulators"/>
    <property type="match status" value="1"/>
</dbReference>
<dbReference type="SUPFAM" id="SSF48452">
    <property type="entry name" value="TPR-like"/>
    <property type="match status" value="2"/>
</dbReference>
<evidence type="ECO:0000259" key="4">
    <source>
        <dbReference type="PROSITE" id="PS51755"/>
    </source>
</evidence>
<name>A0AA46SB20_9NOCA</name>
<organism evidence="5 6">
    <name type="scientific">Rhodococcus aetherivorans</name>
    <dbReference type="NCBI Taxonomy" id="191292"/>
    <lineage>
        <taxon>Bacteria</taxon>
        <taxon>Bacillati</taxon>
        <taxon>Actinomycetota</taxon>
        <taxon>Actinomycetes</taxon>
        <taxon>Mycobacteriales</taxon>
        <taxon>Nocardiaceae</taxon>
        <taxon>Rhodococcus</taxon>
    </lineage>
</organism>
<dbReference type="PROSITE" id="PS51755">
    <property type="entry name" value="OMPR_PHOB"/>
    <property type="match status" value="1"/>
</dbReference>
<dbReference type="SUPFAM" id="SSF52540">
    <property type="entry name" value="P-loop containing nucleoside triphosphate hydrolases"/>
    <property type="match status" value="1"/>
</dbReference>
<dbReference type="GeneID" id="83619889"/>
<evidence type="ECO:0000256" key="3">
    <source>
        <dbReference type="PROSITE-ProRule" id="PRU01091"/>
    </source>
</evidence>
<proteinExistence type="inferred from homology"/>
<dbReference type="Gene3D" id="1.10.10.10">
    <property type="entry name" value="Winged helix-like DNA-binding domain superfamily/Winged helix DNA-binding domain"/>
    <property type="match status" value="1"/>
</dbReference>
<feature type="DNA-binding region" description="OmpR/PhoB-type" evidence="3">
    <location>
        <begin position="1"/>
        <end position="100"/>
    </location>
</feature>
<dbReference type="AlphaFoldDB" id="A0AA46SB20"/>
<dbReference type="PRINTS" id="PR00364">
    <property type="entry name" value="DISEASERSIST"/>
</dbReference>
<dbReference type="PANTHER" id="PTHR47691">
    <property type="entry name" value="REGULATOR-RELATED"/>
    <property type="match status" value="1"/>
</dbReference>
<dbReference type="SMART" id="SM01043">
    <property type="entry name" value="BTAD"/>
    <property type="match status" value="1"/>
</dbReference>
<dbReference type="InterPro" id="IPR036388">
    <property type="entry name" value="WH-like_DNA-bd_sf"/>
</dbReference>
<reference evidence="5" key="1">
    <citation type="submission" date="2022-09" db="EMBL/GenBank/DDBJ databases">
        <title>The genome sequence of Rhodococcus aetherivorans N1.</title>
        <authorList>
            <person name="Jiang W."/>
        </authorList>
    </citation>
    <scope>NUCLEOTIDE SEQUENCE</scope>
    <source>
        <strain evidence="5">N1</strain>
    </source>
</reference>
<dbReference type="InterPro" id="IPR016032">
    <property type="entry name" value="Sig_transdc_resp-reg_C-effctor"/>
</dbReference>
<dbReference type="InterPro" id="IPR001867">
    <property type="entry name" value="OmpR/PhoB-type_DNA-bd"/>
</dbReference>
<dbReference type="EMBL" id="CP106982">
    <property type="protein sequence ID" value="UYF95253.1"/>
    <property type="molecule type" value="Genomic_DNA"/>
</dbReference>